<organism evidence="1 2">
    <name type="scientific">Hygrophoropsis aurantiaca</name>
    <dbReference type="NCBI Taxonomy" id="72124"/>
    <lineage>
        <taxon>Eukaryota</taxon>
        <taxon>Fungi</taxon>
        <taxon>Dikarya</taxon>
        <taxon>Basidiomycota</taxon>
        <taxon>Agaricomycotina</taxon>
        <taxon>Agaricomycetes</taxon>
        <taxon>Agaricomycetidae</taxon>
        <taxon>Boletales</taxon>
        <taxon>Coniophorineae</taxon>
        <taxon>Hygrophoropsidaceae</taxon>
        <taxon>Hygrophoropsis</taxon>
    </lineage>
</organism>
<evidence type="ECO:0000313" key="1">
    <source>
        <dbReference type="EMBL" id="KAH7907509.1"/>
    </source>
</evidence>
<dbReference type="EMBL" id="MU267898">
    <property type="protein sequence ID" value="KAH7907509.1"/>
    <property type="molecule type" value="Genomic_DNA"/>
</dbReference>
<reference evidence="1" key="1">
    <citation type="journal article" date="2021" name="New Phytol.">
        <title>Evolutionary innovations through gain and loss of genes in the ectomycorrhizal Boletales.</title>
        <authorList>
            <person name="Wu G."/>
            <person name="Miyauchi S."/>
            <person name="Morin E."/>
            <person name="Kuo A."/>
            <person name="Drula E."/>
            <person name="Varga T."/>
            <person name="Kohler A."/>
            <person name="Feng B."/>
            <person name="Cao Y."/>
            <person name="Lipzen A."/>
            <person name="Daum C."/>
            <person name="Hundley H."/>
            <person name="Pangilinan J."/>
            <person name="Johnson J."/>
            <person name="Barry K."/>
            <person name="LaButti K."/>
            <person name="Ng V."/>
            <person name="Ahrendt S."/>
            <person name="Min B."/>
            <person name="Choi I.G."/>
            <person name="Park H."/>
            <person name="Plett J.M."/>
            <person name="Magnuson J."/>
            <person name="Spatafora J.W."/>
            <person name="Nagy L.G."/>
            <person name="Henrissat B."/>
            <person name="Grigoriev I.V."/>
            <person name="Yang Z.L."/>
            <person name="Xu J."/>
            <person name="Martin F.M."/>
        </authorList>
    </citation>
    <scope>NUCLEOTIDE SEQUENCE</scope>
    <source>
        <strain evidence="1">ATCC 28755</strain>
    </source>
</reference>
<comment type="caution">
    <text evidence="1">The sequence shown here is derived from an EMBL/GenBank/DDBJ whole genome shotgun (WGS) entry which is preliminary data.</text>
</comment>
<gene>
    <name evidence="1" type="ORF">BJ138DRAFT_1116634</name>
</gene>
<name>A0ACB8A237_9AGAM</name>
<accession>A0ACB8A237</accession>
<dbReference type="Proteomes" id="UP000790377">
    <property type="component" value="Unassembled WGS sequence"/>
</dbReference>
<sequence length="99" mass="11287">MARGRFGGLAYAACFPVQYAQDFRRHELRPAHPYRSQSESELPESYSFLSLRARLTLILDRSILNITSLLFSSIFVDTPNTKIDIKIRGRCGFRMETGG</sequence>
<keyword evidence="2" id="KW-1185">Reference proteome</keyword>
<proteinExistence type="predicted"/>
<protein>
    <submittedName>
        <fullName evidence="1">Uncharacterized protein</fullName>
    </submittedName>
</protein>
<evidence type="ECO:0000313" key="2">
    <source>
        <dbReference type="Proteomes" id="UP000790377"/>
    </source>
</evidence>